<comment type="similarity">
    <text evidence="7">Belongs to the high-potential iron-sulfur protein (HiPIP) family.</text>
</comment>
<reference evidence="9 10" key="1">
    <citation type="submission" date="2019-04" db="EMBL/GenBank/DDBJ databases">
        <title>Trinickia sp. 7GSK02, isolated from subtropical forest soil.</title>
        <authorList>
            <person name="Gao Z.-H."/>
            <person name="Qiu L.-H."/>
        </authorList>
    </citation>
    <scope>NUCLEOTIDE SEQUENCE [LARGE SCALE GENOMIC DNA]</scope>
    <source>
        <strain evidence="9 10">7GSK02</strain>
    </source>
</reference>
<dbReference type="InterPro" id="IPR000170">
    <property type="entry name" value="High_potential_FeS_prot"/>
</dbReference>
<keyword evidence="10" id="KW-1185">Reference proteome</keyword>
<dbReference type="EMBL" id="SWJE01000026">
    <property type="protein sequence ID" value="TKC78964.1"/>
    <property type="molecule type" value="Genomic_DNA"/>
</dbReference>
<evidence type="ECO:0000256" key="6">
    <source>
        <dbReference type="ARBA" id="ARBA00023014"/>
    </source>
</evidence>
<dbReference type="InterPro" id="IPR006311">
    <property type="entry name" value="TAT_signal"/>
</dbReference>
<dbReference type="RefSeq" id="WP_136899136.1">
    <property type="nucleotide sequence ID" value="NZ_SWJE01000026.1"/>
</dbReference>
<dbReference type="GO" id="GO:0009055">
    <property type="term" value="F:electron transfer activity"/>
    <property type="evidence" value="ECO:0007669"/>
    <property type="project" value="InterPro"/>
</dbReference>
<evidence type="ECO:0000313" key="10">
    <source>
        <dbReference type="Proteomes" id="UP000305539"/>
    </source>
</evidence>
<keyword evidence="2 7" id="KW-0004">4Fe-4S</keyword>
<sequence length="103" mass="10892">MPISRRRFMIVAASAASAVFLPGEARSDAPLLSERDPTAQALGYKADAAQVGKTRFPKYVQGQTCVSCQLHQGKPGAATGPCVTYGGKPVYAKGWCNAYVKKA</sequence>
<feature type="domain" description="High potential iron-sulfur proteins family profile" evidence="8">
    <location>
        <begin position="26"/>
        <end position="103"/>
    </location>
</feature>
<evidence type="ECO:0000256" key="7">
    <source>
        <dbReference type="RuleBase" id="RU000620"/>
    </source>
</evidence>
<dbReference type="PROSITE" id="PS51373">
    <property type="entry name" value="HIPIP"/>
    <property type="match status" value="1"/>
</dbReference>
<keyword evidence="5 7" id="KW-0408">Iron</keyword>
<keyword evidence="6 7" id="KW-0411">Iron-sulfur</keyword>
<keyword evidence="4 7" id="KW-0249">Electron transport</keyword>
<comment type="subunit">
    <text evidence="7">Homodimer.</text>
</comment>
<dbReference type="AlphaFoldDB" id="A0A4U1HI32"/>
<dbReference type="SUPFAM" id="SSF57652">
    <property type="entry name" value="HIPIP (high potential iron protein)"/>
    <property type="match status" value="1"/>
</dbReference>
<keyword evidence="1 7" id="KW-0813">Transport</keyword>
<dbReference type="Pfam" id="PF01355">
    <property type="entry name" value="HIPIP"/>
    <property type="match status" value="1"/>
</dbReference>
<dbReference type="Gene3D" id="4.10.490.10">
    <property type="entry name" value="High potential iron-sulphur protein"/>
    <property type="match status" value="1"/>
</dbReference>
<protein>
    <recommendedName>
        <fullName evidence="7">High-potential iron-sulfur protein</fullName>
        <shortName evidence="7">HiPIP</shortName>
    </recommendedName>
</protein>
<evidence type="ECO:0000256" key="3">
    <source>
        <dbReference type="ARBA" id="ARBA00022723"/>
    </source>
</evidence>
<dbReference type="PROSITE" id="PS51318">
    <property type="entry name" value="TAT"/>
    <property type="match status" value="1"/>
</dbReference>
<dbReference type="GO" id="GO:0046872">
    <property type="term" value="F:metal ion binding"/>
    <property type="evidence" value="ECO:0007669"/>
    <property type="project" value="UniProtKB-KW"/>
</dbReference>
<evidence type="ECO:0000313" key="9">
    <source>
        <dbReference type="EMBL" id="TKC78964.1"/>
    </source>
</evidence>
<dbReference type="InterPro" id="IPR036369">
    <property type="entry name" value="HIPIP_sf"/>
</dbReference>
<name>A0A4U1HI32_9BURK</name>
<proteinExistence type="inferred from homology"/>
<evidence type="ECO:0000256" key="4">
    <source>
        <dbReference type="ARBA" id="ARBA00022982"/>
    </source>
</evidence>
<organism evidence="9 10">
    <name type="scientific">Trinickia terrae</name>
    <dbReference type="NCBI Taxonomy" id="2571161"/>
    <lineage>
        <taxon>Bacteria</taxon>
        <taxon>Pseudomonadati</taxon>
        <taxon>Pseudomonadota</taxon>
        <taxon>Betaproteobacteria</taxon>
        <taxon>Burkholderiales</taxon>
        <taxon>Burkholderiaceae</taxon>
        <taxon>Trinickia</taxon>
    </lineage>
</organism>
<comment type="caution">
    <text evidence="9">The sequence shown here is derived from an EMBL/GenBank/DDBJ whole genome shotgun (WGS) entry which is preliminary data.</text>
</comment>
<evidence type="ECO:0000256" key="2">
    <source>
        <dbReference type="ARBA" id="ARBA00022485"/>
    </source>
</evidence>
<keyword evidence="3 7" id="KW-0479">Metal-binding</keyword>
<dbReference type="OrthoDB" id="5298540at2"/>
<dbReference type="Proteomes" id="UP000305539">
    <property type="component" value="Unassembled WGS sequence"/>
</dbReference>
<evidence type="ECO:0000259" key="8">
    <source>
        <dbReference type="PROSITE" id="PS51373"/>
    </source>
</evidence>
<evidence type="ECO:0000256" key="1">
    <source>
        <dbReference type="ARBA" id="ARBA00022448"/>
    </source>
</evidence>
<dbReference type="GO" id="GO:0019646">
    <property type="term" value="P:aerobic electron transport chain"/>
    <property type="evidence" value="ECO:0007669"/>
    <property type="project" value="InterPro"/>
</dbReference>
<gene>
    <name evidence="9" type="ORF">FAZ69_31490</name>
</gene>
<dbReference type="GO" id="GO:0051539">
    <property type="term" value="F:4 iron, 4 sulfur cluster binding"/>
    <property type="evidence" value="ECO:0007669"/>
    <property type="project" value="UniProtKB-KW"/>
</dbReference>
<evidence type="ECO:0000256" key="5">
    <source>
        <dbReference type="ARBA" id="ARBA00023004"/>
    </source>
</evidence>
<accession>A0A4U1HI32</accession>
<comment type="function">
    <text evidence="7">Specific class of high-redox-potential 4Fe-4S ferredoxins. Functions in anaerobic electron transport in most purple and in some other photosynthetic bacteria and in at least one genus (Paracoccus) of halophilic, denitrifying bacteria.</text>
</comment>